<dbReference type="InterPro" id="IPR003663">
    <property type="entry name" value="Sugar/inositol_transpt"/>
</dbReference>
<proteinExistence type="inferred from homology"/>
<name>A0A0B1P7C8_UNCNE</name>
<evidence type="ECO:0000313" key="11">
    <source>
        <dbReference type="Proteomes" id="UP000030854"/>
    </source>
</evidence>
<feature type="transmembrane region" description="Helical" evidence="8">
    <location>
        <begin position="68"/>
        <end position="93"/>
    </location>
</feature>
<organism evidence="10 11">
    <name type="scientific">Uncinula necator</name>
    <name type="common">Grape powdery mildew</name>
    <dbReference type="NCBI Taxonomy" id="52586"/>
    <lineage>
        <taxon>Eukaryota</taxon>
        <taxon>Fungi</taxon>
        <taxon>Dikarya</taxon>
        <taxon>Ascomycota</taxon>
        <taxon>Pezizomycotina</taxon>
        <taxon>Leotiomycetes</taxon>
        <taxon>Erysiphales</taxon>
        <taxon>Erysiphaceae</taxon>
        <taxon>Erysiphe</taxon>
    </lineage>
</organism>
<dbReference type="InterPro" id="IPR005829">
    <property type="entry name" value="Sugar_transporter_CS"/>
</dbReference>
<reference evidence="10 11" key="1">
    <citation type="journal article" date="2014" name="BMC Genomics">
        <title>Adaptive genomic structural variation in the grape powdery mildew pathogen, Erysiphe necator.</title>
        <authorList>
            <person name="Jones L."/>
            <person name="Riaz S."/>
            <person name="Morales-Cruz A."/>
            <person name="Amrine K.C."/>
            <person name="McGuire B."/>
            <person name="Gubler W.D."/>
            <person name="Walker M.A."/>
            <person name="Cantu D."/>
        </authorList>
    </citation>
    <scope>NUCLEOTIDE SEQUENCE [LARGE SCALE GENOMIC DNA]</scope>
    <source>
        <strain evidence="11">c</strain>
    </source>
</reference>
<feature type="transmembrane region" description="Helical" evidence="8">
    <location>
        <begin position="426"/>
        <end position="447"/>
    </location>
</feature>
<comment type="subcellular location">
    <subcellularLocation>
        <location evidence="1">Membrane</location>
        <topology evidence="1">Multi-pass membrane protein</topology>
    </subcellularLocation>
</comment>
<dbReference type="Proteomes" id="UP000030854">
    <property type="component" value="Unassembled WGS sequence"/>
</dbReference>
<dbReference type="InterPro" id="IPR050360">
    <property type="entry name" value="MFS_Sugar_Transporters"/>
</dbReference>
<sequence>MAKLTSWFIEFIGDIKKHQNAYLVTILASFGGMLFGWDTGLIGGVLTMESFQRSFALRNTTPEEQKNFSFISGNIVSVLQAGCFFGAMSSYYLSHHHGRKSALMQGTLIFLLGSTLQACSGINTTSLTLLYIGRIVGGLGVGIISAVVPTYIGENTSKDIRGRCIGTMQLFNCSGIMISFFVNYGIISSAVAGTSLEWRIPFALQMIPGIFLLVGLVTQYETPRWLIMKRRETEAKVVLRHLSGKIIDEARLLQEFNEINIDLHGREDLSLSQQVISACENRKILYRVTLGAILMFWQQWTGTNSINYYAPQIFSSIGLKDQKTQLLATGMYGVVKAIMAMMALLIAIEQIGRKYSLMISSAGQAFCMLYIGIQNKMASNTPISSLSASGIFAVICVYLFVLFFSLGWGLVPYVLSAEVSPNHLRSLSMALSLMMQWINNFIIARLVPIMLNRIGFGTFIFFGNCSVLCFLFAMICVPETAGVPLERVHLLFEANILKGAFLDTFIRFRRSNKFKDSFNGVDDMNDAANLCNEQILVTKSGSDTERNLIISRNSN</sequence>
<keyword evidence="4 8" id="KW-0812">Transmembrane</keyword>
<dbReference type="OrthoDB" id="508119at2759"/>
<feature type="transmembrane region" description="Helical" evidence="8">
    <location>
        <begin position="354"/>
        <end position="373"/>
    </location>
</feature>
<comment type="similarity">
    <text evidence="2 7">Belongs to the major facilitator superfamily. Sugar transporter (TC 2.A.1.1) family.</text>
</comment>
<evidence type="ECO:0000256" key="2">
    <source>
        <dbReference type="ARBA" id="ARBA00010992"/>
    </source>
</evidence>
<dbReference type="EMBL" id="JNVN01000789">
    <property type="protein sequence ID" value="KHJ34612.1"/>
    <property type="molecule type" value="Genomic_DNA"/>
</dbReference>
<feature type="transmembrane region" description="Helical" evidence="8">
    <location>
        <begin position="326"/>
        <end position="348"/>
    </location>
</feature>
<dbReference type="InterPro" id="IPR020846">
    <property type="entry name" value="MFS_dom"/>
</dbReference>
<dbReference type="PROSITE" id="PS50850">
    <property type="entry name" value="MFS"/>
    <property type="match status" value="1"/>
</dbReference>
<dbReference type="PANTHER" id="PTHR48022:SF81">
    <property type="entry name" value="MAJOR FACILITATOR SUPERFAMILY (MFS) PROFILE DOMAIN-CONTAINING PROTEIN"/>
    <property type="match status" value="1"/>
</dbReference>
<dbReference type="FunFam" id="1.20.1250.20:FF:000026">
    <property type="entry name" value="MFS quinate transporter QutD"/>
    <property type="match status" value="1"/>
</dbReference>
<keyword evidence="5 8" id="KW-1133">Transmembrane helix</keyword>
<dbReference type="InterPro" id="IPR036259">
    <property type="entry name" value="MFS_trans_sf"/>
</dbReference>
<dbReference type="Pfam" id="PF00083">
    <property type="entry name" value="Sugar_tr"/>
    <property type="match status" value="1"/>
</dbReference>
<keyword evidence="11" id="KW-1185">Reference proteome</keyword>
<feature type="transmembrane region" description="Helical" evidence="8">
    <location>
        <begin position="21"/>
        <end position="48"/>
    </location>
</feature>
<dbReference type="NCBIfam" id="TIGR00879">
    <property type="entry name" value="SP"/>
    <property type="match status" value="1"/>
</dbReference>
<evidence type="ECO:0000256" key="7">
    <source>
        <dbReference type="RuleBase" id="RU003346"/>
    </source>
</evidence>
<feature type="transmembrane region" description="Helical" evidence="8">
    <location>
        <begin position="102"/>
        <end position="123"/>
    </location>
</feature>
<dbReference type="AlphaFoldDB" id="A0A0B1P7C8"/>
<evidence type="ECO:0000259" key="9">
    <source>
        <dbReference type="PROSITE" id="PS50850"/>
    </source>
</evidence>
<evidence type="ECO:0000256" key="4">
    <source>
        <dbReference type="ARBA" id="ARBA00022692"/>
    </source>
</evidence>
<comment type="caution">
    <text evidence="10">The sequence shown here is derived from an EMBL/GenBank/DDBJ whole genome shotgun (WGS) entry which is preliminary data.</text>
</comment>
<feature type="transmembrane region" description="Helical" evidence="8">
    <location>
        <begin position="164"/>
        <end position="186"/>
    </location>
</feature>
<gene>
    <name evidence="10" type="ORF">EV44_g1714</name>
</gene>
<dbReference type="SUPFAM" id="SSF103473">
    <property type="entry name" value="MFS general substrate transporter"/>
    <property type="match status" value="1"/>
</dbReference>
<evidence type="ECO:0000256" key="6">
    <source>
        <dbReference type="ARBA" id="ARBA00023136"/>
    </source>
</evidence>
<dbReference type="OMA" id="CCMIVAT"/>
<dbReference type="STRING" id="52586.A0A0B1P7C8"/>
<dbReference type="HOGENOM" id="CLU_001265_30_12_1"/>
<accession>A0A0B1P7C8</accession>
<evidence type="ECO:0000256" key="8">
    <source>
        <dbReference type="SAM" id="Phobius"/>
    </source>
</evidence>
<evidence type="ECO:0000256" key="1">
    <source>
        <dbReference type="ARBA" id="ARBA00004141"/>
    </source>
</evidence>
<dbReference type="PROSITE" id="PS00216">
    <property type="entry name" value="SUGAR_TRANSPORT_1"/>
    <property type="match status" value="1"/>
</dbReference>
<dbReference type="InterPro" id="IPR005828">
    <property type="entry name" value="MFS_sugar_transport-like"/>
</dbReference>
<feature type="transmembrane region" description="Helical" evidence="8">
    <location>
        <begin position="129"/>
        <end position="152"/>
    </location>
</feature>
<dbReference type="PRINTS" id="PR00171">
    <property type="entry name" value="SUGRTRNSPORT"/>
</dbReference>
<dbReference type="Gene3D" id="1.20.1250.20">
    <property type="entry name" value="MFS general substrate transporter like domains"/>
    <property type="match status" value="1"/>
</dbReference>
<dbReference type="PANTHER" id="PTHR48022">
    <property type="entry name" value="PLASTIDIC GLUCOSE TRANSPORTER 4"/>
    <property type="match status" value="1"/>
</dbReference>
<dbReference type="GO" id="GO:0016020">
    <property type="term" value="C:membrane"/>
    <property type="evidence" value="ECO:0007669"/>
    <property type="project" value="UniProtKB-SubCell"/>
</dbReference>
<evidence type="ECO:0000256" key="3">
    <source>
        <dbReference type="ARBA" id="ARBA00022448"/>
    </source>
</evidence>
<dbReference type="GO" id="GO:0005351">
    <property type="term" value="F:carbohydrate:proton symporter activity"/>
    <property type="evidence" value="ECO:0007669"/>
    <property type="project" value="TreeGrafter"/>
</dbReference>
<evidence type="ECO:0000256" key="5">
    <source>
        <dbReference type="ARBA" id="ARBA00022989"/>
    </source>
</evidence>
<keyword evidence="6 8" id="KW-0472">Membrane</keyword>
<feature type="transmembrane region" description="Helical" evidence="8">
    <location>
        <begin position="454"/>
        <end position="475"/>
    </location>
</feature>
<feature type="domain" description="Major facilitator superfamily (MFS) profile" evidence="9">
    <location>
        <begin position="24"/>
        <end position="481"/>
    </location>
</feature>
<feature type="transmembrane region" description="Helical" evidence="8">
    <location>
        <begin position="385"/>
        <end position="406"/>
    </location>
</feature>
<feature type="transmembrane region" description="Helical" evidence="8">
    <location>
        <begin position="198"/>
        <end position="220"/>
    </location>
</feature>
<protein>
    <submittedName>
        <fullName evidence="10">Putative quinate transport protein</fullName>
    </submittedName>
</protein>
<evidence type="ECO:0000313" key="10">
    <source>
        <dbReference type="EMBL" id="KHJ34612.1"/>
    </source>
</evidence>
<keyword evidence="3 7" id="KW-0813">Transport</keyword>
<dbReference type="PROSITE" id="PS00217">
    <property type="entry name" value="SUGAR_TRANSPORT_2"/>
    <property type="match status" value="1"/>
</dbReference>